<reference evidence="1" key="1">
    <citation type="journal article" date="2014" name="Int. J. Syst. Evol. Microbiol.">
        <title>Complete genome sequence of Corynebacterium casei LMG S-19264T (=DSM 44701T), isolated from a smear-ripened cheese.</title>
        <authorList>
            <consortium name="US DOE Joint Genome Institute (JGI-PGF)"/>
            <person name="Walter F."/>
            <person name="Albersmeier A."/>
            <person name="Kalinowski J."/>
            <person name="Ruckert C."/>
        </authorList>
    </citation>
    <scope>NUCLEOTIDE SEQUENCE</scope>
    <source>
        <strain evidence="1">CGMCC 1.12987</strain>
    </source>
</reference>
<organism evidence="1 2">
    <name type="scientific">Paenibacillus abyssi</name>
    <dbReference type="NCBI Taxonomy" id="1340531"/>
    <lineage>
        <taxon>Bacteria</taxon>
        <taxon>Bacillati</taxon>
        <taxon>Bacillota</taxon>
        <taxon>Bacilli</taxon>
        <taxon>Bacillales</taxon>
        <taxon>Paenibacillaceae</taxon>
        <taxon>Paenibacillus</taxon>
    </lineage>
</organism>
<dbReference type="SUPFAM" id="SSF56176">
    <property type="entry name" value="FAD-binding/transporter-associated domain-like"/>
    <property type="match status" value="1"/>
</dbReference>
<dbReference type="GO" id="GO:0050660">
    <property type="term" value="F:flavin adenine dinucleotide binding"/>
    <property type="evidence" value="ECO:0007669"/>
    <property type="project" value="InterPro"/>
</dbReference>
<name>A0A917CUK3_9BACL</name>
<dbReference type="EMBL" id="BMGR01000004">
    <property type="protein sequence ID" value="GGG00079.1"/>
    <property type="molecule type" value="Genomic_DNA"/>
</dbReference>
<dbReference type="PANTHER" id="PTHR42934:SF2">
    <property type="entry name" value="GLYCOLATE OXIDASE SUBUNIT GLCD"/>
    <property type="match status" value="1"/>
</dbReference>
<gene>
    <name evidence="1" type="ORF">GCM10010916_16630</name>
</gene>
<dbReference type="PANTHER" id="PTHR42934">
    <property type="entry name" value="GLYCOLATE OXIDASE SUBUNIT GLCD"/>
    <property type="match status" value="1"/>
</dbReference>
<dbReference type="InterPro" id="IPR016169">
    <property type="entry name" value="FAD-bd_PCMH_sub2"/>
</dbReference>
<protein>
    <recommendedName>
        <fullName evidence="3">FAD-binding PCMH-type domain-containing protein</fullName>
    </recommendedName>
</protein>
<reference evidence="1" key="2">
    <citation type="submission" date="2020-09" db="EMBL/GenBank/DDBJ databases">
        <authorList>
            <person name="Sun Q."/>
            <person name="Zhou Y."/>
        </authorList>
    </citation>
    <scope>NUCLEOTIDE SEQUENCE</scope>
    <source>
        <strain evidence="1">CGMCC 1.12987</strain>
    </source>
</reference>
<dbReference type="InterPro" id="IPR036318">
    <property type="entry name" value="FAD-bd_PCMH-like_sf"/>
</dbReference>
<evidence type="ECO:0000313" key="2">
    <source>
        <dbReference type="Proteomes" id="UP000644756"/>
    </source>
</evidence>
<sequence length="76" mass="8193">MTVQPEVITLDMINAVEAKGLFYLPDPSGNINENSGDLRGLKYGVTRDYVLAIVGSEGTIGIITEATLKLIPIPEF</sequence>
<dbReference type="Proteomes" id="UP000644756">
    <property type="component" value="Unassembled WGS sequence"/>
</dbReference>
<comment type="caution">
    <text evidence="1">The sequence shown here is derived from an EMBL/GenBank/DDBJ whole genome shotgun (WGS) entry which is preliminary data.</text>
</comment>
<dbReference type="Gene3D" id="3.30.465.10">
    <property type="match status" value="2"/>
</dbReference>
<dbReference type="InterPro" id="IPR051914">
    <property type="entry name" value="FAD-linked_OxidoTrans_Type4"/>
</dbReference>
<keyword evidence="2" id="KW-1185">Reference proteome</keyword>
<accession>A0A917CUK3</accession>
<evidence type="ECO:0008006" key="3">
    <source>
        <dbReference type="Google" id="ProtNLM"/>
    </source>
</evidence>
<dbReference type="AlphaFoldDB" id="A0A917CUK3"/>
<evidence type="ECO:0000313" key="1">
    <source>
        <dbReference type="EMBL" id="GGG00079.1"/>
    </source>
</evidence>
<proteinExistence type="predicted"/>